<evidence type="ECO:0000259" key="2">
    <source>
        <dbReference type="PROSITE" id="PS50234"/>
    </source>
</evidence>
<dbReference type="EMBL" id="CP036339">
    <property type="protein sequence ID" value="QDT71292.1"/>
    <property type="molecule type" value="Genomic_DNA"/>
</dbReference>
<dbReference type="SUPFAM" id="SSF53300">
    <property type="entry name" value="vWA-like"/>
    <property type="match status" value="1"/>
</dbReference>
<dbReference type="InterPro" id="IPR002035">
    <property type="entry name" value="VWF_A"/>
</dbReference>
<evidence type="ECO:0000313" key="4">
    <source>
        <dbReference type="Proteomes" id="UP000317909"/>
    </source>
</evidence>
<gene>
    <name evidence="3" type="ORF">I41_04490</name>
</gene>
<accession>A0A517TSE3</accession>
<dbReference type="Pfam" id="PF00092">
    <property type="entry name" value="VWA"/>
    <property type="match status" value="1"/>
</dbReference>
<dbReference type="PROSITE" id="PS50234">
    <property type="entry name" value="VWFA"/>
    <property type="match status" value="1"/>
</dbReference>
<sequence>MYTLIRFALAAALFCIAGHLLDWLHPVRLMLGLPAAAACGLLLAIVAWTFRPSREDIEEGLHPLRELLFGVFLGAVWIVFTNVYLAVAIRHASLSHWLDRDREHVEQVVERLEAAGNWNETTDFLNEQIVIPHSPTFTRWLVDRALVNYVRAADASANQAENLLQRASRLAQEHGLPTDYYEIQLKHVRYSARTSGVATDYEKRLAVERAARESAEQSAAERVAKLSASVRSQIKLAQNDRLRVVETLLQQAPEPRLGEVRTFAAAQITAVKPFGIATTAAERLLDDLDAHIAGILPRAFPAGTTLRLRRVVPIPATNLLVVDLLVTAPNAAVTSDIRPTDWNIAQHEKVLKRFSVQPYDDNRRLAVAIVIDCSASTHGAPLASAVQGVQQLLRRLPDGTPIWIARFSDQTTSLVNWTTAKEQAIAACIPLQAGGHTALYASMNAALDALEQRAGDELVLVAFSDGVNNKPGPEPEALIARARRRGVRIHSIALQSGQVNEQVLQQLAVETGGMSRVATQADQLGQHFQRLAEELATPCWRLMALDYDAANPCTLSFGQDPSCSVTLPATAVLPSSPELQAAK</sequence>
<dbReference type="Proteomes" id="UP000317909">
    <property type="component" value="Chromosome"/>
</dbReference>
<dbReference type="SMART" id="SM00327">
    <property type="entry name" value="VWA"/>
    <property type="match status" value="1"/>
</dbReference>
<keyword evidence="1" id="KW-0472">Membrane</keyword>
<keyword evidence="4" id="KW-1185">Reference proteome</keyword>
<proteinExistence type="predicted"/>
<name>A0A517TSE3_9BACT</name>
<feature type="domain" description="VWFA" evidence="2">
    <location>
        <begin position="366"/>
        <end position="535"/>
    </location>
</feature>
<feature type="transmembrane region" description="Helical" evidence="1">
    <location>
        <begin position="67"/>
        <end position="87"/>
    </location>
</feature>
<reference evidence="3 4" key="1">
    <citation type="submission" date="2019-02" db="EMBL/GenBank/DDBJ databases">
        <title>Deep-cultivation of Planctomycetes and their phenomic and genomic characterization uncovers novel biology.</title>
        <authorList>
            <person name="Wiegand S."/>
            <person name="Jogler M."/>
            <person name="Boedeker C."/>
            <person name="Pinto D."/>
            <person name="Vollmers J."/>
            <person name="Rivas-Marin E."/>
            <person name="Kohn T."/>
            <person name="Peeters S.H."/>
            <person name="Heuer A."/>
            <person name="Rast P."/>
            <person name="Oberbeckmann S."/>
            <person name="Bunk B."/>
            <person name="Jeske O."/>
            <person name="Meyerdierks A."/>
            <person name="Storesund J.E."/>
            <person name="Kallscheuer N."/>
            <person name="Luecker S."/>
            <person name="Lage O.M."/>
            <person name="Pohl T."/>
            <person name="Merkel B.J."/>
            <person name="Hornburger P."/>
            <person name="Mueller R.-W."/>
            <person name="Bruemmer F."/>
            <person name="Labrenz M."/>
            <person name="Spormann A.M."/>
            <person name="Op den Camp H."/>
            <person name="Overmann J."/>
            <person name="Amann R."/>
            <person name="Jetten M.S.M."/>
            <person name="Mascher T."/>
            <person name="Medema M.H."/>
            <person name="Devos D.P."/>
            <person name="Kaster A.-K."/>
            <person name="Ovreas L."/>
            <person name="Rohde M."/>
            <person name="Galperin M.Y."/>
            <person name="Jogler C."/>
        </authorList>
    </citation>
    <scope>NUCLEOTIDE SEQUENCE [LARGE SCALE GENOMIC DNA]</scope>
    <source>
        <strain evidence="3 4">I41</strain>
    </source>
</reference>
<evidence type="ECO:0000256" key="1">
    <source>
        <dbReference type="SAM" id="Phobius"/>
    </source>
</evidence>
<dbReference type="OrthoDB" id="8882959at2"/>
<dbReference type="CDD" id="cd00198">
    <property type="entry name" value="vWFA"/>
    <property type="match status" value="1"/>
</dbReference>
<keyword evidence="1" id="KW-1133">Transmembrane helix</keyword>
<dbReference type="RefSeq" id="WP_145430459.1">
    <property type="nucleotide sequence ID" value="NZ_CP036339.1"/>
</dbReference>
<dbReference type="KEGG" id="llh:I41_04490"/>
<protein>
    <submittedName>
        <fullName evidence="3">von Willebrand factor type A domain protein</fullName>
    </submittedName>
</protein>
<feature type="transmembrane region" description="Helical" evidence="1">
    <location>
        <begin position="27"/>
        <end position="46"/>
    </location>
</feature>
<evidence type="ECO:0000313" key="3">
    <source>
        <dbReference type="EMBL" id="QDT71292.1"/>
    </source>
</evidence>
<keyword evidence="1" id="KW-0812">Transmembrane</keyword>
<organism evidence="3 4">
    <name type="scientific">Lacipirellula limnantheis</name>
    <dbReference type="NCBI Taxonomy" id="2528024"/>
    <lineage>
        <taxon>Bacteria</taxon>
        <taxon>Pseudomonadati</taxon>
        <taxon>Planctomycetota</taxon>
        <taxon>Planctomycetia</taxon>
        <taxon>Pirellulales</taxon>
        <taxon>Lacipirellulaceae</taxon>
        <taxon>Lacipirellula</taxon>
    </lineage>
</organism>
<dbReference type="Gene3D" id="3.40.50.410">
    <property type="entry name" value="von Willebrand factor, type A domain"/>
    <property type="match status" value="1"/>
</dbReference>
<dbReference type="InterPro" id="IPR036465">
    <property type="entry name" value="vWFA_dom_sf"/>
</dbReference>
<dbReference type="AlphaFoldDB" id="A0A517TSE3"/>